<dbReference type="OrthoDB" id="15548at2"/>
<evidence type="ECO:0000313" key="1">
    <source>
        <dbReference type="EMBL" id="RKQ61705.1"/>
    </source>
</evidence>
<organism evidence="1 2">
    <name type="scientific">Thermovibrio guaymasensis</name>
    <dbReference type="NCBI Taxonomy" id="240167"/>
    <lineage>
        <taxon>Bacteria</taxon>
        <taxon>Pseudomonadati</taxon>
        <taxon>Aquificota</taxon>
        <taxon>Aquificia</taxon>
        <taxon>Desulfurobacteriales</taxon>
        <taxon>Desulfurobacteriaceae</taxon>
        <taxon>Thermovibrio</taxon>
    </lineage>
</organism>
<comment type="caution">
    <text evidence="1">The sequence shown here is derived from an EMBL/GenBank/DDBJ whole genome shotgun (WGS) entry which is preliminary data.</text>
</comment>
<sequence>MKVLKKLNDDRFKIVVALWEGKTFLYLKDEREGSESLGVIEGGEVKRVDELWEKHLKDPEFCLPCELLLIPKLKVLKWKSSVAEIGLTLERLERFKEEVGE</sequence>
<dbReference type="EMBL" id="RBIE01000002">
    <property type="protein sequence ID" value="RKQ61705.1"/>
    <property type="molecule type" value="Genomic_DNA"/>
</dbReference>
<proteinExistence type="predicted"/>
<dbReference type="RefSeq" id="WP_121170964.1">
    <property type="nucleotide sequence ID" value="NZ_RBIE01000002.1"/>
</dbReference>
<name>A0A420W6J8_9BACT</name>
<dbReference type="Proteomes" id="UP000280881">
    <property type="component" value="Unassembled WGS sequence"/>
</dbReference>
<gene>
    <name evidence="1" type="ORF">C7457_1147</name>
</gene>
<evidence type="ECO:0000313" key="2">
    <source>
        <dbReference type="Proteomes" id="UP000280881"/>
    </source>
</evidence>
<keyword evidence="2" id="KW-1185">Reference proteome</keyword>
<dbReference type="AlphaFoldDB" id="A0A420W6J8"/>
<accession>A0A420W6J8</accession>
<reference evidence="1 2" key="1">
    <citation type="submission" date="2018-10" db="EMBL/GenBank/DDBJ databases">
        <title>Genomic Encyclopedia of Type Strains, Phase IV (KMG-IV): sequencing the most valuable type-strain genomes for metagenomic binning, comparative biology and taxonomic classification.</title>
        <authorList>
            <person name="Goeker M."/>
        </authorList>
    </citation>
    <scope>NUCLEOTIDE SEQUENCE [LARGE SCALE GENOMIC DNA]</scope>
    <source>
        <strain evidence="1 2">DSM 15521</strain>
    </source>
</reference>
<protein>
    <submittedName>
        <fullName evidence="1">Uncharacterized protein</fullName>
    </submittedName>
</protein>